<dbReference type="PANTHER" id="PTHR43496:SF1">
    <property type="entry name" value="POLYGALACTURONAN_RHAMNOGALACTURONAN TRANSPORT SYSTEM PERMEASE PROTEIN YTEP"/>
    <property type="match status" value="1"/>
</dbReference>
<comment type="caution">
    <text evidence="8">The sequence shown here is derived from an EMBL/GenBank/DDBJ whole genome shotgun (WGS) entry which is preliminary data.</text>
</comment>
<dbReference type="AlphaFoldDB" id="A0A2R5EQG4"/>
<feature type="transmembrane region" description="Helical" evidence="6">
    <location>
        <begin position="155"/>
        <end position="172"/>
    </location>
</feature>
<comment type="subcellular location">
    <subcellularLocation>
        <location evidence="6">Cell membrane</location>
        <topology evidence="6">Multi-pass membrane protein</topology>
    </subcellularLocation>
    <subcellularLocation>
        <location evidence="1">Membrane</location>
        <topology evidence="1">Multi-pass membrane protein</topology>
    </subcellularLocation>
</comment>
<feature type="transmembrane region" description="Helical" evidence="6">
    <location>
        <begin position="129"/>
        <end position="149"/>
    </location>
</feature>
<dbReference type="PROSITE" id="PS50928">
    <property type="entry name" value="ABC_TM1"/>
    <property type="match status" value="1"/>
</dbReference>
<dbReference type="CDD" id="cd06261">
    <property type="entry name" value="TM_PBP2"/>
    <property type="match status" value="1"/>
</dbReference>
<gene>
    <name evidence="8" type="ORF">PAT3040_03545</name>
</gene>
<evidence type="ECO:0000256" key="1">
    <source>
        <dbReference type="ARBA" id="ARBA00004141"/>
    </source>
</evidence>
<evidence type="ECO:0000259" key="7">
    <source>
        <dbReference type="PROSITE" id="PS50928"/>
    </source>
</evidence>
<accession>A0A2R5EQG4</accession>
<dbReference type="GO" id="GO:0055085">
    <property type="term" value="P:transmembrane transport"/>
    <property type="evidence" value="ECO:0007669"/>
    <property type="project" value="InterPro"/>
</dbReference>
<evidence type="ECO:0000313" key="8">
    <source>
        <dbReference type="EMBL" id="GBG08930.1"/>
    </source>
</evidence>
<dbReference type="PANTHER" id="PTHR43496">
    <property type="entry name" value="PROTEIN LPLB"/>
    <property type="match status" value="1"/>
</dbReference>
<dbReference type="EMBL" id="BDQX01000178">
    <property type="protein sequence ID" value="GBG08930.1"/>
    <property type="molecule type" value="Genomic_DNA"/>
</dbReference>
<protein>
    <submittedName>
        <fullName evidence="8">Protein lplB</fullName>
    </submittedName>
</protein>
<keyword evidence="5 6" id="KW-0472">Membrane</keyword>
<reference evidence="8 9" key="1">
    <citation type="submission" date="2017-08" db="EMBL/GenBank/DDBJ databases">
        <title>Substantial Increase in Enzyme Production by Combined Drug-Resistance Mutations in Paenibacillus agaridevorans.</title>
        <authorList>
            <person name="Tanaka Y."/>
            <person name="Funane K."/>
            <person name="Hosaka T."/>
            <person name="Shiwa Y."/>
            <person name="Fujita N."/>
            <person name="Miyazaki T."/>
            <person name="Yoshikawa H."/>
            <person name="Murakami K."/>
            <person name="Kasahara K."/>
            <person name="Inaoka T."/>
            <person name="Hiraga Y."/>
            <person name="Ochi K."/>
        </authorList>
    </citation>
    <scope>NUCLEOTIDE SEQUENCE [LARGE SCALE GENOMIC DNA]</scope>
    <source>
        <strain evidence="8 9">T-3040</strain>
    </source>
</reference>
<keyword evidence="2 6" id="KW-0813">Transport</keyword>
<evidence type="ECO:0000256" key="4">
    <source>
        <dbReference type="ARBA" id="ARBA00022989"/>
    </source>
</evidence>
<proteinExistence type="inferred from homology"/>
<feature type="transmembrane region" description="Helical" evidence="6">
    <location>
        <begin position="27"/>
        <end position="47"/>
    </location>
</feature>
<dbReference type="InterPro" id="IPR035906">
    <property type="entry name" value="MetI-like_sf"/>
</dbReference>
<feature type="transmembrane region" description="Helical" evidence="6">
    <location>
        <begin position="95"/>
        <end position="117"/>
    </location>
</feature>
<sequence length="317" mass="35696">MASKLEKASVYEQFSSQRQLWQFVKKFWLLYALSIPGILYFIIFKYIPMSGSVIAFQNYSIFKGIGGSEWVGVDHFVRMFKYPEFLEILRNTLLIGLYDLIFVFPVPILLAILINELRMLVLKKLVQTAVYLPHFLSWVIVAGITMGILSPSTGIVNHVLGFFGIEPIYFLGENSFIRTILIGTGIWKESGWGTIIYLAAIAGVNPDLYESAEMDGAGRIRQTFAITLPTILPTIVIMFLLNIGNFLDFGFERVFVFLNPLNKANGEIIDTFVYQAGLVDKQYSYTTAIGLFKSVVGLLLIMIGNRLSKKATGESLY</sequence>
<comment type="similarity">
    <text evidence="6">Belongs to the binding-protein-dependent transport system permease family.</text>
</comment>
<organism evidence="8 9">
    <name type="scientific">Paenibacillus agaridevorans</name>
    <dbReference type="NCBI Taxonomy" id="171404"/>
    <lineage>
        <taxon>Bacteria</taxon>
        <taxon>Bacillati</taxon>
        <taxon>Bacillota</taxon>
        <taxon>Bacilli</taxon>
        <taxon>Bacillales</taxon>
        <taxon>Paenibacillaceae</taxon>
        <taxon>Paenibacillus</taxon>
    </lineage>
</organism>
<feature type="transmembrane region" description="Helical" evidence="6">
    <location>
        <begin position="224"/>
        <end position="247"/>
    </location>
</feature>
<dbReference type="GO" id="GO:0005886">
    <property type="term" value="C:plasma membrane"/>
    <property type="evidence" value="ECO:0007669"/>
    <property type="project" value="UniProtKB-SubCell"/>
</dbReference>
<evidence type="ECO:0000256" key="6">
    <source>
        <dbReference type="RuleBase" id="RU363032"/>
    </source>
</evidence>
<feature type="transmembrane region" description="Helical" evidence="6">
    <location>
        <begin position="283"/>
        <end position="303"/>
    </location>
</feature>
<name>A0A2R5EQG4_9BACL</name>
<dbReference type="Pfam" id="PF00528">
    <property type="entry name" value="BPD_transp_1"/>
    <property type="match status" value="1"/>
</dbReference>
<dbReference type="SUPFAM" id="SSF161098">
    <property type="entry name" value="MetI-like"/>
    <property type="match status" value="1"/>
</dbReference>
<dbReference type="Gene3D" id="1.10.3720.10">
    <property type="entry name" value="MetI-like"/>
    <property type="match status" value="1"/>
</dbReference>
<evidence type="ECO:0000313" key="9">
    <source>
        <dbReference type="Proteomes" id="UP000245202"/>
    </source>
</evidence>
<dbReference type="Proteomes" id="UP000245202">
    <property type="component" value="Unassembled WGS sequence"/>
</dbReference>
<feature type="domain" description="ABC transmembrane type-1" evidence="7">
    <location>
        <begin position="89"/>
        <end position="304"/>
    </location>
</feature>
<keyword evidence="3 6" id="KW-0812">Transmembrane</keyword>
<dbReference type="RefSeq" id="WP_108993771.1">
    <property type="nucleotide sequence ID" value="NZ_BDQX01000178.1"/>
</dbReference>
<evidence type="ECO:0000256" key="3">
    <source>
        <dbReference type="ARBA" id="ARBA00022692"/>
    </source>
</evidence>
<keyword evidence="4 6" id="KW-1133">Transmembrane helix</keyword>
<evidence type="ECO:0000256" key="2">
    <source>
        <dbReference type="ARBA" id="ARBA00022448"/>
    </source>
</evidence>
<keyword evidence="9" id="KW-1185">Reference proteome</keyword>
<evidence type="ECO:0000256" key="5">
    <source>
        <dbReference type="ARBA" id="ARBA00023136"/>
    </source>
</evidence>
<dbReference type="InterPro" id="IPR000515">
    <property type="entry name" value="MetI-like"/>
</dbReference>